<evidence type="ECO:0000313" key="3">
    <source>
        <dbReference type="Proteomes" id="UP000547879"/>
    </source>
</evidence>
<dbReference type="Pfam" id="PF07704">
    <property type="entry name" value="PSK_trans_fac"/>
    <property type="match status" value="1"/>
</dbReference>
<evidence type="ECO:0000313" key="2">
    <source>
        <dbReference type="EMBL" id="MBB6164417.1"/>
    </source>
</evidence>
<gene>
    <name evidence="2" type="ORF">HNQ72_004258</name>
</gene>
<reference evidence="2 3" key="1">
    <citation type="submission" date="2020-08" db="EMBL/GenBank/DDBJ databases">
        <title>Genomic Encyclopedia of Type Strains, Phase IV (KMG-IV): sequencing the most valuable type-strain genomes for metagenomic binning, comparative biology and taxonomic classification.</title>
        <authorList>
            <person name="Goeker M."/>
        </authorList>
    </citation>
    <scope>NUCLEOTIDE SEQUENCE [LARGE SCALE GENOMIC DNA]</scope>
    <source>
        <strain evidence="2 3">DSM 100734</strain>
    </source>
</reference>
<dbReference type="AlphaFoldDB" id="A0A7W9Y9C2"/>
<comment type="caution">
    <text evidence="2">The sequence shown here is derived from an EMBL/GenBank/DDBJ whole genome shotgun (WGS) entry which is preliminary data.</text>
</comment>
<dbReference type="RefSeq" id="WP_183994949.1">
    <property type="nucleotide sequence ID" value="NZ_BMHW01000003.1"/>
</dbReference>
<dbReference type="Proteomes" id="UP000547879">
    <property type="component" value="Unassembled WGS sequence"/>
</dbReference>
<accession>A0A7W9Y9C2</accession>
<dbReference type="InterPro" id="IPR011660">
    <property type="entry name" value="VapB-like"/>
</dbReference>
<feature type="region of interest" description="Disordered" evidence="1">
    <location>
        <begin position="60"/>
        <end position="80"/>
    </location>
</feature>
<evidence type="ECO:0000256" key="1">
    <source>
        <dbReference type="SAM" id="MobiDB-lite"/>
    </source>
</evidence>
<proteinExistence type="predicted"/>
<protein>
    <submittedName>
        <fullName evidence="2">Antitoxin VapB</fullName>
    </submittedName>
</protein>
<dbReference type="EMBL" id="JACHEG010000005">
    <property type="protein sequence ID" value="MBB6164417.1"/>
    <property type="molecule type" value="Genomic_DNA"/>
</dbReference>
<keyword evidence="3" id="KW-1185">Reference proteome</keyword>
<organism evidence="2 3">
    <name type="scientific">Rhizobium wenxiniae</name>
    <dbReference type="NCBI Taxonomy" id="1737357"/>
    <lineage>
        <taxon>Bacteria</taxon>
        <taxon>Pseudomonadati</taxon>
        <taxon>Pseudomonadota</taxon>
        <taxon>Alphaproteobacteria</taxon>
        <taxon>Hyphomicrobiales</taxon>
        <taxon>Rhizobiaceae</taxon>
        <taxon>Rhizobium/Agrobacterium group</taxon>
        <taxon>Rhizobium</taxon>
    </lineage>
</organism>
<name>A0A7W9Y9C2_9HYPH</name>
<sequence length="80" mass="9082">MTLQIRDERARELAEKLAKKRNVTMTAAVIQALEEELRRESVKAPLAKRVAEIAQDLKRQAGPNGRVLSKDEIDDMWGQP</sequence>